<dbReference type="RefSeq" id="WP_200274670.1">
    <property type="nucleotide sequence ID" value="NZ_CP066802.1"/>
</dbReference>
<dbReference type="Proteomes" id="UP000595895">
    <property type="component" value="Chromosome"/>
</dbReference>
<dbReference type="PANTHER" id="PTHR45008:SF1">
    <property type="entry name" value="PTS SYSTEM GLUCOSE-SPECIFIC EIIA COMPONENT"/>
    <property type="match status" value="1"/>
</dbReference>
<evidence type="ECO:0000256" key="6">
    <source>
        <dbReference type="ARBA" id="ARBA00022777"/>
    </source>
</evidence>
<evidence type="ECO:0000259" key="7">
    <source>
        <dbReference type="PROSITE" id="PS51093"/>
    </source>
</evidence>
<comment type="subcellular location">
    <subcellularLocation>
        <location evidence="1">Cytoplasm</location>
    </subcellularLocation>
</comment>
<dbReference type="Pfam" id="PF00358">
    <property type="entry name" value="PTS_EIIA_1"/>
    <property type="match status" value="1"/>
</dbReference>
<keyword evidence="2" id="KW-0813">Transport</keyword>
<proteinExistence type="predicted"/>
<evidence type="ECO:0000256" key="3">
    <source>
        <dbReference type="ARBA" id="ARBA00022597"/>
    </source>
</evidence>
<dbReference type="PANTHER" id="PTHR45008">
    <property type="entry name" value="PTS SYSTEM GLUCOSE-SPECIFIC EIIA COMPONENT"/>
    <property type="match status" value="1"/>
</dbReference>
<dbReference type="InterPro" id="IPR001127">
    <property type="entry name" value="PTS_EIIA_1_perm"/>
</dbReference>
<dbReference type="PROSITE" id="PS51093">
    <property type="entry name" value="PTS_EIIA_TYPE_1"/>
    <property type="match status" value="1"/>
</dbReference>
<name>A0A7T7M8A5_9ACTO</name>
<dbReference type="InterPro" id="IPR050890">
    <property type="entry name" value="PTS_EIIA_component"/>
</dbReference>
<dbReference type="GO" id="GO:0009401">
    <property type="term" value="P:phosphoenolpyruvate-dependent sugar phosphotransferase system"/>
    <property type="evidence" value="ECO:0007669"/>
    <property type="project" value="UniProtKB-KW"/>
</dbReference>
<keyword evidence="3 8" id="KW-0762">Sugar transport</keyword>
<evidence type="ECO:0000256" key="1">
    <source>
        <dbReference type="ARBA" id="ARBA00004496"/>
    </source>
</evidence>
<keyword evidence="5" id="KW-0598">Phosphotransferase system</keyword>
<dbReference type="EMBL" id="CP066802">
    <property type="protein sequence ID" value="QQM66580.1"/>
    <property type="molecule type" value="Genomic_DNA"/>
</dbReference>
<dbReference type="GO" id="GO:0005737">
    <property type="term" value="C:cytoplasm"/>
    <property type="evidence" value="ECO:0007669"/>
    <property type="project" value="UniProtKB-SubCell"/>
</dbReference>
<dbReference type="Gene3D" id="2.70.70.10">
    <property type="entry name" value="Glucose Permease (Domain IIA)"/>
    <property type="match status" value="1"/>
</dbReference>
<protein>
    <submittedName>
        <fullName evidence="8">PTS glucose transporter subunit IIA</fullName>
    </submittedName>
</protein>
<evidence type="ECO:0000256" key="2">
    <source>
        <dbReference type="ARBA" id="ARBA00022448"/>
    </source>
</evidence>
<evidence type="ECO:0000313" key="8">
    <source>
        <dbReference type="EMBL" id="QQM66580.1"/>
    </source>
</evidence>
<sequence length="114" mass="12240">MSSWRALRRTGRWATSTDSGHAYGIRTDDAAEVLVRVGMDPVALRGEVLTVFVAVGQRVERGQPLAEVYLELLRRSEQDPTTVLVVTSTGALRGVVPVVAGTVAAGETVVEIHQ</sequence>
<keyword evidence="6" id="KW-0418">Kinase</keyword>
<evidence type="ECO:0000313" key="9">
    <source>
        <dbReference type="Proteomes" id="UP000595895"/>
    </source>
</evidence>
<dbReference type="SUPFAM" id="SSF51261">
    <property type="entry name" value="Duplicated hybrid motif"/>
    <property type="match status" value="1"/>
</dbReference>
<organism evidence="8 9">
    <name type="scientific">Actinomyces weissii</name>
    <dbReference type="NCBI Taxonomy" id="675090"/>
    <lineage>
        <taxon>Bacteria</taxon>
        <taxon>Bacillati</taxon>
        <taxon>Actinomycetota</taxon>
        <taxon>Actinomycetes</taxon>
        <taxon>Actinomycetales</taxon>
        <taxon>Actinomycetaceae</taxon>
        <taxon>Actinomyces</taxon>
    </lineage>
</organism>
<keyword evidence="9" id="KW-1185">Reference proteome</keyword>
<gene>
    <name evidence="8" type="ORF">JG540_05490</name>
</gene>
<dbReference type="InterPro" id="IPR011055">
    <property type="entry name" value="Dup_hybrid_motif"/>
</dbReference>
<dbReference type="AlphaFoldDB" id="A0A7T7M8A5"/>
<reference evidence="8 9" key="1">
    <citation type="submission" date="2020-12" db="EMBL/GenBank/DDBJ databases">
        <authorList>
            <person name="Zhou J."/>
        </authorList>
    </citation>
    <scope>NUCLEOTIDE SEQUENCE [LARGE SCALE GENOMIC DNA]</scope>
    <source>
        <strain evidence="8 9">CCUG 61299</strain>
    </source>
</reference>
<feature type="domain" description="PTS EIIA type-1" evidence="7">
    <location>
        <begin position="1"/>
        <end position="88"/>
    </location>
</feature>
<dbReference type="GO" id="GO:0016301">
    <property type="term" value="F:kinase activity"/>
    <property type="evidence" value="ECO:0007669"/>
    <property type="project" value="UniProtKB-KW"/>
</dbReference>
<dbReference type="KEGG" id="awe:JG540_05490"/>
<accession>A0A7T7M8A5</accession>
<evidence type="ECO:0000256" key="5">
    <source>
        <dbReference type="ARBA" id="ARBA00022683"/>
    </source>
</evidence>
<keyword evidence="4" id="KW-0808">Transferase</keyword>
<evidence type="ECO:0000256" key="4">
    <source>
        <dbReference type="ARBA" id="ARBA00022679"/>
    </source>
</evidence>